<keyword evidence="4" id="KW-1185">Reference proteome</keyword>
<dbReference type="Gene3D" id="2.50.20.10">
    <property type="entry name" value="Lipoprotein localisation LolA/LolB/LppX"/>
    <property type="match status" value="1"/>
</dbReference>
<keyword evidence="1 2" id="KW-0732">Signal</keyword>
<dbReference type="RefSeq" id="WP_135247056.1">
    <property type="nucleotide sequence ID" value="NZ_SIHO01000004.1"/>
</dbReference>
<gene>
    <name evidence="3" type="ORF">EUV02_14655</name>
</gene>
<evidence type="ECO:0000313" key="3">
    <source>
        <dbReference type="EMBL" id="TFU00296.1"/>
    </source>
</evidence>
<evidence type="ECO:0000256" key="2">
    <source>
        <dbReference type="SAM" id="SignalP"/>
    </source>
</evidence>
<dbReference type="PANTHER" id="PTHR35869">
    <property type="entry name" value="OUTER-MEMBRANE LIPOPROTEIN CARRIER PROTEIN"/>
    <property type="match status" value="1"/>
</dbReference>
<evidence type="ECO:0000256" key="1">
    <source>
        <dbReference type="ARBA" id="ARBA00022729"/>
    </source>
</evidence>
<feature type="signal peptide" evidence="2">
    <location>
        <begin position="1"/>
        <end position="22"/>
    </location>
</feature>
<feature type="chain" id="PRO_5021398025" evidence="2">
    <location>
        <begin position="23"/>
        <end position="206"/>
    </location>
</feature>
<dbReference type="OrthoDB" id="9800501at2"/>
<reference evidence="3 4" key="1">
    <citation type="submission" date="2019-02" db="EMBL/GenBank/DDBJ databases">
        <title>Polymorphobacter sp. isolated from the lake at the Tibet of China.</title>
        <authorList>
            <person name="Li A."/>
        </authorList>
    </citation>
    <scope>NUCLEOTIDE SEQUENCE [LARGE SCALE GENOMIC DNA]</scope>
    <source>
        <strain evidence="3 4">DJ1R-1</strain>
    </source>
</reference>
<keyword evidence="3" id="KW-0449">Lipoprotein</keyword>
<dbReference type="Pfam" id="PF03548">
    <property type="entry name" value="LolA"/>
    <property type="match status" value="1"/>
</dbReference>
<organism evidence="3 4">
    <name type="scientific">Glacieibacterium arshaanense</name>
    <dbReference type="NCBI Taxonomy" id="2511025"/>
    <lineage>
        <taxon>Bacteria</taxon>
        <taxon>Pseudomonadati</taxon>
        <taxon>Pseudomonadota</taxon>
        <taxon>Alphaproteobacteria</taxon>
        <taxon>Sphingomonadales</taxon>
        <taxon>Sphingosinicellaceae</taxon>
        <taxon>Glacieibacterium</taxon>
    </lineage>
</organism>
<dbReference type="Proteomes" id="UP000297737">
    <property type="component" value="Unassembled WGS sequence"/>
</dbReference>
<dbReference type="AlphaFoldDB" id="A0A4Y9EJC6"/>
<accession>A0A4Y9EJC6</accession>
<protein>
    <submittedName>
        <fullName evidence="3">Outer membrane lipoprotein carrier protein LolA</fullName>
    </submittedName>
</protein>
<comment type="caution">
    <text evidence="3">The sequence shown here is derived from an EMBL/GenBank/DDBJ whole genome shotgun (WGS) entry which is preliminary data.</text>
</comment>
<evidence type="ECO:0000313" key="4">
    <source>
        <dbReference type="Proteomes" id="UP000297737"/>
    </source>
</evidence>
<proteinExistence type="predicted"/>
<dbReference type="PANTHER" id="PTHR35869:SF1">
    <property type="entry name" value="OUTER-MEMBRANE LIPOPROTEIN CARRIER PROTEIN"/>
    <property type="match status" value="1"/>
</dbReference>
<sequence length="206" mass="22378">MNPLRLRLAAAALLLLPVALHAAEPASLETVRGSLRATTTMTADFVQTAANGTQLAGTLSLARPGKIRFQYAKAPILIVANGNWLSFIDYEVSQVSQWPIRNTPLGVLINADSDLARFARIVDGPPGLIAVEARDPKHPEYGAITLAFRPDSAAPGGLRLLGWTALDAQNNLTEVRLENIRYNVEIPKARFTFRDPRPKVVPGKTH</sequence>
<dbReference type="SUPFAM" id="SSF89392">
    <property type="entry name" value="Prokaryotic lipoproteins and lipoprotein localization factors"/>
    <property type="match status" value="1"/>
</dbReference>
<dbReference type="EMBL" id="SIHO01000004">
    <property type="protein sequence ID" value="TFU00296.1"/>
    <property type="molecule type" value="Genomic_DNA"/>
</dbReference>
<dbReference type="CDD" id="cd16325">
    <property type="entry name" value="LolA"/>
    <property type="match status" value="1"/>
</dbReference>
<name>A0A4Y9EJC6_9SPHN</name>
<dbReference type="InterPro" id="IPR029046">
    <property type="entry name" value="LolA/LolB/LppX"/>
</dbReference>
<dbReference type="InterPro" id="IPR004564">
    <property type="entry name" value="OM_lipoprot_carrier_LolA-like"/>
</dbReference>